<comment type="caution">
    <text evidence="2">The sequence shown here is derived from an EMBL/GenBank/DDBJ whole genome shotgun (WGS) entry which is preliminary data.</text>
</comment>
<evidence type="ECO:0000256" key="1">
    <source>
        <dbReference type="SAM" id="MobiDB-lite"/>
    </source>
</evidence>
<reference evidence="2" key="1">
    <citation type="journal article" date="2023" name="G3 (Bethesda)">
        <title>A reference genome for the long-term kleptoplast-retaining sea slug Elysia crispata morphotype clarki.</title>
        <authorList>
            <person name="Eastman K.E."/>
            <person name="Pendleton A.L."/>
            <person name="Shaikh M.A."/>
            <person name="Suttiyut T."/>
            <person name="Ogas R."/>
            <person name="Tomko P."/>
            <person name="Gavelis G."/>
            <person name="Widhalm J.R."/>
            <person name="Wisecaver J.H."/>
        </authorList>
    </citation>
    <scope>NUCLEOTIDE SEQUENCE</scope>
    <source>
        <strain evidence="2">ECLA1</strain>
    </source>
</reference>
<dbReference type="EMBL" id="JAWDGP010006468">
    <property type="protein sequence ID" value="KAK3740446.1"/>
    <property type="molecule type" value="Genomic_DNA"/>
</dbReference>
<keyword evidence="3" id="KW-1185">Reference proteome</keyword>
<feature type="region of interest" description="Disordered" evidence="1">
    <location>
        <begin position="177"/>
        <end position="218"/>
    </location>
</feature>
<dbReference type="Proteomes" id="UP001283361">
    <property type="component" value="Unassembled WGS sequence"/>
</dbReference>
<name>A0AAE0YBZ7_9GAST</name>
<dbReference type="AlphaFoldDB" id="A0AAE0YBZ7"/>
<evidence type="ECO:0000313" key="2">
    <source>
        <dbReference type="EMBL" id="KAK3740446.1"/>
    </source>
</evidence>
<gene>
    <name evidence="2" type="ORF">RRG08_000434</name>
</gene>
<proteinExistence type="predicted"/>
<evidence type="ECO:0000313" key="3">
    <source>
        <dbReference type="Proteomes" id="UP001283361"/>
    </source>
</evidence>
<protein>
    <submittedName>
        <fullName evidence="2">Uncharacterized protein</fullName>
    </submittedName>
</protein>
<accession>A0AAE0YBZ7</accession>
<sequence length="218" mass="25059">MQKHHKGRKGSTVQRILGNVMVAKEVKAMVEKQNPNNTDKQRQRLVYFMRHEDQRHRVGKEMFLNTLDLKEWTVWNWVLSKKGDNQFHPHTSSHLDPAALQKANCSKFLDNVLTLPSHYCRKSSSNKYVERGLKSINEVVRPYTNSCKENGETPLAQQAFSKLFHEKKTCPYSHHRKISATSASSSSNETCQRKTGKSIAQERPSSKCEMHDQGASYT</sequence>
<organism evidence="2 3">
    <name type="scientific">Elysia crispata</name>
    <name type="common">lettuce slug</name>
    <dbReference type="NCBI Taxonomy" id="231223"/>
    <lineage>
        <taxon>Eukaryota</taxon>
        <taxon>Metazoa</taxon>
        <taxon>Spiralia</taxon>
        <taxon>Lophotrochozoa</taxon>
        <taxon>Mollusca</taxon>
        <taxon>Gastropoda</taxon>
        <taxon>Heterobranchia</taxon>
        <taxon>Euthyneura</taxon>
        <taxon>Panpulmonata</taxon>
        <taxon>Sacoglossa</taxon>
        <taxon>Placobranchoidea</taxon>
        <taxon>Plakobranchidae</taxon>
        <taxon>Elysia</taxon>
    </lineage>
</organism>